<evidence type="ECO:0000313" key="3">
    <source>
        <dbReference type="EMBL" id="PXX41871.1"/>
    </source>
</evidence>
<dbReference type="InterPro" id="IPR050229">
    <property type="entry name" value="GlpE_sulfurtransferase"/>
</dbReference>
<protein>
    <submittedName>
        <fullName evidence="3">Rhodanese-related sulfurtransferase</fullName>
    </submittedName>
</protein>
<feature type="transmembrane region" description="Helical" evidence="1">
    <location>
        <begin position="7"/>
        <end position="26"/>
    </location>
</feature>
<keyword evidence="1" id="KW-0812">Transmembrane</keyword>
<feature type="domain" description="Rhodanese" evidence="2">
    <location>
        <begin position="43"/>
        <end position="133"/>
    </location>
</feature>
<keyword evidence="4" id="KW-1185">Reference proteome</keyword>
<accession>A0A318J5G1</accession>
<name>A0A318J5G1_9BURK</name>
<keyword evidence="1" id="KW-1133">Transmembrane helix</keyword>
<dbReference type="InterPro" id="IPR036873">
    <property type="entry name" value="Rhodanese-like_dom_sf"/>
</dbReference>
<dbReference type="Gene3D" id="3.40.250.10">
    <property type="entry name" value="Rhodanese-like domain"/>
    <property type="match status" value="1"/>
</dbReference>
<dbReference type="GO" id="GO:0016740">
    <property type="term" value="F:transferase activity"/>
    <property type="evidence" value="ECO:0007669"/>
    <property type="project" value="UniProtKB-KW"/>
</dbReference>
<dbReference type="PANTHER" id="PTHR43031">
    <property type="entry name" value="FAD-DEPENDENT OXIDOREDUCTASE"/>
    <property type="match status" value="1"/>
</dbReference>
<dbReference type="CDD" id="cd00158">
    <property type="entry name" value="RHOD"/>
    <property type="match status" value="1"/>
</dbReference>
<evidence type="ECO:0000259" key="2">
    <source>
        <dbReference type="PROSITE" id="PS50206"/>
    </source>
</evidence>
<dbReference type="EMBL" id="QJKB01000006">
    <property type="protein sequence ID" value="PXX41871.1"/>
    <property type="molecule type" value="Genomic_DNA"/>
</dbReference>
<dbReference type="Pfam" id="PF00581">
    <property type="entry name" value="Rhodanese"/>
    <property type="match status" value="1"/>
</dbReference>
<dbReference type="PROSITE" id="PS50206">
    <property type="entry name" value="RHODANESE_3"/>
    <property type="match status" value="1"/>
</dbReference>
<dbReference type="SMART" id="SM00450">
    <property type="entry name" value="RHOD"/>
    <property type="match status" value="1"/>
</dbReference>
<reference evidence="3 4" key="1">
    <citation type="submission" date="2018-05" db="EMBL/GenBank/DDBJ databases">
        <title>Genomic Encyclopedia of Type Strains, Phase IV (KMG-IV): sequencing the most valuable type-strain genomes for metagenomic binning, comparative biology and taxonomic classification.</title>
        <authorList>
            <person name="Goeker M."/>
        </authorList>
    </citation>
    <scope>NUCLEOTIDE SEQUENCE [LARGE SCALE GENOMIC DNA]</scope>
    <source>
        <strain evidence="3 4">DSM 19792</strain>
    </source>
</reference>
<keyword evidence="3" id="KW-0808">Transferase</keyword>
<dbReference type="InterPro" id="IPR001763">
    <property type="entry name" value="Rhodanese-like_dom"/>
</dbReference>
<gene>
    <name evidence="3" type="ORF">DFR42_10650</name>
</gene>
<evidence type="ECO:0000313" key="4">
    <source>
        <dbReference type="Proteomes" id="UP000247792"/>
    </source>
</evidence>
<keyword evidence="1" id="KW-0472">Membrane</keyword>
<sequence length="133" mass="14258">MKFILDNIFWIGLAIISGGALLIPALQRRGAKVSHFQATQYMNQGKTLVLDVRNADEFAAGHLPNAKHIPLAELNDRLKEIEKSKNNVVITVCASGVRSSSAAGLLSKAGFAQVFSLDGGIDAWKSQGLPTVK</sequence>
<dbReference type="SUPFAM" id="SSF52821">
    <property type="entry name" value="Rhodanese/Cell cycle control phosphatase"/>
    <property type="match status" value="1"/>
</dbReference>
<dbReference type="Proteomes" id="UP000247792">
    <property type="component" value="Unassembled WGS sequence"/>
</dbReference>
<dbReference type="OrthoDB" id="1445766at2"/>
<proteinExistence type="predicted"/>
<dbReference type="PANTHER" id="PTHR43031:SF18">
    <property type="entry name" value="RHODANESE-RELATED SULFURTRANSFERASES"/>
    <property type="match status" value="1"/>
</dbReference>
<organism evidence="3 4">
    <name type="scientific">Undibacterium pigrum</name>
    <dbReference type="NCBI Taxonomy" id="401470"/>
    <lineage>
        <taxon>Bacteria</taxon>
        <taxon>Pseudomonadati</taxon>
        <taxon>Pseudomonadota</taxon>
        <taxon>Betaproteobacteria</taxon>
        <taxon>Burkholderiales</taxon>
        <taxon>Oxalobacteraceae</taxon>
        <taxon>Undibacterium</taxon>
    </lineage>
</organism>
<evidence type="ECO:0000256" key="1">
    <source>
        <dbReference type="SAM" id="Phobius"/>
    </source>
</evidence>
<dbReference type="RefSeq" id="WP_110256319.1">
    <property type="nucleotide sequence ID" value="NZ_QJKB01000006.1"/>
</dbReference>
<dbReference type="AlphaFoldDB" id="A0A318J5G1"/>
<comment type="caution">
    <text evidence="3">The sequence shown here is derived from an EMBL/GenBank/DDBJ whole genome shotgun (WGS) entry which is preliminary data.</text>
</comment>